<keyword evidence="3" id="KW-1185">Reference proteome</keyword>
<name>A0ABP0PQI4_9DINO</name>
<feature type="region of interest" description="Disordered" evidence="1">
    <location>
        <begin position="162"/>
        <end position="192"/>
    </location>
</feature>
<gene>
    <name evidence="2" type="ORF">CCMP2556_LOCUS38509</name>
</gene>
<proteinExistence type="predicted"/>
<feature type="compositionally biased region" description="Basic and acidic residues" evidence="1">
    <location>
        <begin position="167"/>
        <end position="184"/>
    </location>
</feature>
<sequence length="423" mass="47155">MFVPQKTCQREVQHRLNHRRAPPNIPEAPMKNFVGRLSSPGGCWQVDMRGQGLSEHAMRFTCLKSVTWTRDCHGNELKLGIPWRFDQTIWSKHGNMMMFRNDAETSILGVSRDGRLAAPGGAQHLWSETNYTGPCPNFANRLFSLKGPDGVVSGVYDPSSNTPGHVVFDKKQDRDPHGSGKVHESTPNQTEEQLRIRSQMGNGRAKILEFRPLSLVIANGTKLYMSSASWILQRIDGPQPVWRGVLDIAQLRSANGPLNEAVGGIRGMTAISCPTDPTKESILFCWNPNDKSESWILRTDSGADGALQPPVEETSIRRLAKSYLGTQDLHYTLAAYNNMLPASLGSPCHLIGFEIYLGEQAKVHGRDPNQKGFWAPLMQGGGFAVRVAENDYYVPWAALRTIFFEEKTCRKMNWCFAPRGSTN</sequence>
<evidence type="ECO:0000313" key="2">
    <source>
        <dbReference type="EMBL" id="CAK9078149.1"/>
    </source>
</evidence>
<dbReference type="EMBL" id="CAXAMN010023506">
    <property type="protein sequence ID" value="CAK9078149.1"/>
    <property type="molecule type" value="Genomic_DNA"/>
</dbReference>
<organism evidence="2 3">
    <name type="scientific">Durusdinium trenchii</name>
    <dbReference type="NCBI Taxonomy" id="1381693"/>
    <lineage>
        <taxon>Eukaryota</taxon>
        <taxon>Sar</taxon>
        <taxon>Alveolata</taxon>
        <taxon>Dinophyceae</taxon>
        <taxon>Suessiales</taxon>
        <taxon>Symbiodiniaceae</taxon>
        <taxon>Durusdinium</taxon>
    </lineage>
</organism>
<evidence type="ECO:0000313" key="3">
    <source>
        <dbReference type="Proteomes" id="UP001642484"/>
    </source>
</evidence>
<accession>A0ABP0PQI4</accession>
<protein>
    <submittedName>
        <fullName evidence="2">Uncharacterized protein</fullName>
    </submittedName>
</protein>
<evidence type="ECO:0000256" key="1">
    <source>
        <dbReference type="SAM" id="MobiDB-lite"/>
    </source>
</evidence>
<dbReference type="Proteomes" id="UP001642484">
    <property type="component" value="Unassembled WGS sequence"/>
</dbReference>
<reference evidence="2 3" key="1">
    <citation type="submission" date="2024-02" db="EMBL/GenBank/DDBJ databases">
        <authorList>
            <person name="Chen Y."/>
            <person name="Shah S."/>
            <person name="Dougan E. K."/>
            <person name="Thang M."/>
            <person name="Chan C."/>
        </authorList>
    </citation>
    <scope>NUCLEOTIDE SEQUENCE [LARGE SCALE GENOMIC DNA]</scope>
</reference>
<comment type="caution">
    <text evidence="2">The sequence shown here is derived from an EMBL/GenBank/DDBJ whole genome shotgun (WGS) entry which is preliminary data.</text>
</comment>